<dbReference type="InterPro" id="IPR029058">
    <property type="entry name" value="AB_hydrolase_fold"/>
</dbReference>
<dbReference type="AlphaFoldDB" id="A0A137NY05"/>
<dbReference type="EMBL" id="KQ964628">
    <property type="protein sequence ID" value="KXN67558.1"/>
    <property type="molecule type" value="Genomic_DNA"/>
</dbReference>
<dbReference type="Proteomes" id="UP000070444">
    <property type="component" value="Unassembled WGS sequence"/>
</dbReference>
<dbReference type="Gene3D" id="3.40.50.1820">
    <property type="entry name" value="alpha/beta hydrolase"/>
    <property type="match status" value="1"/>
</dbReference>
<evidence type="ECO:0000256" key="1">
    <source>
        <dbReference type="ARBA" id="ARBA00022801"/>
    </source>
</evidence>
<proteinExistence type="predicted"/>
<sequence>MRIIVDIINLVYYFIYNLIFYTSQSSKNWNYAQWIFLKVVTSLLNSAPHLSIETLQWITRFCKDLPLPGLKIERTTVPDQYREDAYRLIKSYMERKYGYYPHEPSHHWKLGKPLEIQWITPKDRKLSEPKSVIYYIHGGGFALGHSCASYHYFRDLAESSAGQLITVDYRLGPQYTYSSMVEDVLATYLYLIAPISESGAGLKSTQIVVGGDSAGGGLSTNLIHFLRNNKIPQLAGAFLWSPSTDMTFSQPSMFNNNPVDYIWDAKDSLTLTKDGITLNSGFYWWIYNHSSPEILERMKRDGTPFGPKEATLWPEVSTLFDPNVDYLPPTLVIIGERDSIRDCGIIYGQKRAISEIRGRVNKTLIPNVQTIIYEDQVHAHMIIPATKYTKWAAKSTGEFIYQAIHANDQESLESKTYQFLPDYKTAYMNTTYNMYWETIHGEVLPWNCAYKFSNFPTPEYFNPPVAIIKGNTSISPYSGHFMAYNVCHWHQS</sequence>
<feature type="domain" description="Alpha/beta hydrolase fold-3" evidence="2">
    <location>
        <begin position="134"/>
        <end position="268"/>
    </location>
</feature>
<accession>A0A137NY05</accession>
<evidence type="ECO:0000313" key="4">
    <source>
        <dbReference type="Proteomes" id="UP000070444"/>
    </source>
</evidence>
<dbReference type="PANTHER" id="PTHR48081:SF8">
    <property type="entry name" value="ALPHA_BETA HYDROLASE FOLD-3 DOMAIN-CONTAINING PROTEIN-RELATED"/>
    <property type="match status" value="1"/>
</dbReference>
<dbReference type="Pfam" id="PF07859">
    <property type="entry name" value="Abhydrolase_3"/>
    <property type="match status" value="1"/>
</dbReference>
<dbReference type="GO" id="GO:0016787">
    <property type="term" value="F:hydrolase activity"/>
    <property type="evidence" value="ECO:0007669"/>
    <property type="project" value="UniProtKB-KW"/>
</dbReference>
<protein>
    <submittedName>
        <fullName evidence="3">Alpha/beta-hydrolase</fullName>
    </submittedName>
</protein>
<evidence type="ECO:0000313" key="3">
    <source>
        <dbReference type="EMBL" id="KXN67558.1"/>
    </source>
</evidence>
<reference evidence="3 4" key="1">
    <citation type="journal article" date="2015" name="Genome Biol. Evol.">
        <title>Phylogenomic analyses indicate that early fungi evolved digesting cell walls of algal ancestors of land plants.</title>
        <authorList>
            <person name="Chang Y."/>
            <person name="Wang S."/>
            <person name="Sekimoto S."/>
            <person name="Aerts A.L."/>
            <person name="Choi C."/>
            <person name="Clum A."/>
            <person name="LaButti K.M."/>
            <person name="Lindquist E.A."/>
            <person name="Yee Ngan C."/>
            <person name="Ohm R.A."/>
            <person name="Salamov A.A."/>
            <person name="Grigoriev I.V."/>
            <person name="Spatafora J.W."/>
            <person name="Berbee M.L."/>
        </authorList>
    </citation>
    <scope>NUCLEOTIDE SEQUENCE [LARGE SCALE GENOMIC DNA]</scope>
    <source>
        <strain evidence="3 4">NRRL 28638</strain>
    </source>
</reference>
<keyword evidence="4" id="KW-1185">Reference proteome</keyword>
<dbReference type="InterPro" id="IPR050300">
    <property type="entry name" value="GDXG_lipolytic_enzyme"/>
</dbReference>
<gene>
    <name evidence="3" type="ORF">CONCODRAFT_10360</name>
</gene>
<keyword evidence="1 3" id="KW-0378">Hydrolase</keyword>
<organism evidence="3 4">
    <name type="scientific">Conidiobolus coronatus (strain ATCC 28846 / CBS 209.66 / NRRL 28638)</name>
    <name type="common">Delacroixia coronata</name>
    <dbReference type="NCBI Taxonomy" id="796925"/>
    <lineage>
        <taxon>Eukaryota</taxon>
        <taxon>Fungi</taxon>
        <taxon>Fungi incertae sedis</taxon>
        <taxon>Zoopagomycota</taxon>
        <taxon>Entomophthoromycotina</taxon>
        <taxon>Entomophthoromycetes</taxon>
        <taxon>Entomophthorales</taxon>
        <taxon>Ancylistaceae</taxon>
        <taxon>Conidiobolus</taxon>
    </lineage>
</organism>
<name>A0A137NY05_CONC2</name>
<dbReference type="STRING" id="796925.A0A137NY05"/>
<evidence type="ECO:0000259" key="2">
    <source>
        <dbReference type="Pfam" id="PF07859"/>
    </source>
</evidence>
<dbReference type="PANTHER" id="PTHR48081">
    <property type="entry name" value="AB HYDROLASE SUPERFAMILY PROTEIN C4A8.06C"/>
    <property type="match status" value="1"/>
</dbReference>
<dbReference type="SUPFAM" id="SSF53474">
    <property type="entry name" value="alpha/beta-Hydrolases"/>
    <property type="match status" value="1"/>
</dbReference>
<dbReference type="OrthoDB" id="408631at2759"/>
<dbReference type="InterPro" id="IPR013094">
    <property type="entry name" value="AB_hydrolase_3"/>
</dbReference>